<reference evidence="1 2" key="1">
    <citation type="submission" date="2015-05" db="EMBL/GenBank/DDBJ databases">
        <authorList>
            <person name="Dickey A."/>
            <person name="Clawson M."/>
            <person name="Bono J."/>
            <person name="Loy J.D."/>
        </authorList>
    </citation>
    <scope>NUCLEOTIDE SEQUENCE [LARGE SCALE GENOMIC DNA]</scope>
    <source>
        <strain evidence="1 2">22581</strain>
    </source>
</reference>
<evidence type="ECO:0000313" key="2">
    <source>
        <dbReference type="Proteomes" id="UP000077465"/>
    </source>
</evidence>
<evidence type="ECO:0000313" key="1">
    <source>
        <dbReference type="EMBL" id="AKG07803.1"/>
    </source>
</evidence>
<organism evidence="1 2">
    <name type="scientific">Moraxella bovoculi</name>
    <dbReference type="NCBI Taxonomy" id="386891"/>
    <lineage>
        <taxon>Bacteria</taxon>
        <taxon>Pseudomonadati</taxon>
        <taxon>Pseudomonadota</taxon>
        <taxon>Gammaproteobacteria</taxon>
        <taxon>Moraxellales</taxon>
        <taxon>Moraxellaceae</taxon>
        <taxon>Moraxella</taxon>
    </lineage>
</organism>
<accession>A0AAC8T8D7</accession>
<name>A0AAC8T8D7_9GAMM</name>
<gene>
    <name evidence="1" type="ORF">AAX06_06125</name>
</gene>
<dbReference type="RefSeq" id="WP_046699263.1">
    <property type="nucleotide sequence ID" value="NZ_CP011376.1"/>
</dbReference>
<dbReference type="Proteomes" id="UP000077465">
    <property type="component" value="Chromosome"/>
</dbReference>
<dbReference type="EMBL" id="CP011376">
    <property type="protein sequence ID" value="AKG07803.1"/>
    <property type="molecule type" value="Genomic_DNA"/>
</dbReference>
<protein>
    <submittedName>
        <fullName evidence="1">Uncharacterized protein</fullName>
    </submittedName>
</protein>
<dbReference type="AlphaFoldDB" id="A0AAC8T8D7"/>
<proteinExistence type="predicted"/>
<sequence>MHHIKKDAYKNFEGKDNIIFGDAELPYIPRLKAWAIPNNGYITDKQDALDYAVKMHTYMKGARLKRKQRWYLQ</sequence>